<comment type="caution">
    <text evidence="2">The sequence shown here is derived from an EMBL/GenBank/DDBJ whole genome shotgun (WGS) entry which is preliminary data.</text>
</comment>
<name>A0A941F7L3_9BACT</name>
<dbReference type="Proteomes" id="UP000679220">
    <property type="component" value="Unassembled WGS sequence"/>
</dbReference>
<dbReference type="RefSeq" id="WP_212193257.1">
    <property type="nucleotide sequence ID" value="NZ_JAGTAR010000055.1"/>
</dbReference>
<gene>
    <name evidence="2" type="ORF">KDU71_21860</name>
</gene>
<dbReference type="EMBL" id="JAGTAR010000055">
    <property type="protein sequence ID" value="MBR8538233.1"/>
    <property type="molecule type" value="Genomic_DNA"/>
</dbReference>
<feature type="transmembrane region" description="Helical" evidence="1">
    <location>
        <begin position="5"/>
        <end position="23"/>
    </location>
</feature>
<sequence>MNIDFLFFIPFIALIVYVFYQSIKLLNNRYFRSYDKEVFSYADRKGLKVTEVCYPNKLDWKSSPFEQPSLISFGLVLINLFGFITSWTKREYRLIHAVSSKGKARLYWLEIETTFFCKPELTFKEGKVRKEKLKAVKNVITNFTNCPACNYELNEQDLTCPDCGLNFK</sequence>
<reference evidence="2" key="2">
    <citation type="submission" date="2021-04" db="EMBL/GenBank/DDBJ databases">
        <authorList>
            <person name="Zhang T."/>
            <person name="Zhang Y."/>
            <person name="Lu D."/>
            <person name="Zuo D."/>
            <person name="Du Z."/>
        </authorList>
    </citation>
    <scope>NUCLEOTIDE SEQUENCE</scope>
    <source>
        <strain evidence="2">JR1</strain>
    </source>
</reference>
<organism evidence="2 3">
    <name type="scientific">Carboxylicivirga sediminis</name>
    <dbReference type="NCBI Taxonomy" id="2006564"/>
    <lineage>
        <taxon>Bacteria</taxon>
        <taxon>Pseudomonadati</taxon>
        <taxon>Bacteroidota</taxon>
        <taxon>Bacteroidia</taxon>
        <taxon>Marinilabiliales</taxon>
        <taxon>Marinilabiliaceae</taxon>
        <taxon>Carboxylicivirga</taxon>
    </lineage>
</organism>
<proteinExistence type="predicted"/>
<evidence type="ECO:0000313" key="3">
    <source>
        <dbReference type="Proteomes" id="UP000679220"/>
    </source>
</evidence>
<dbReference type="AlphaFoldDB" id="A0A941F7L3"/>
<accession>A0A941F7L3</accession>
<reference evidence="2" key="1">
    <citation type="journal article" date="2018" name="Int. J. Syst. Evol. Microbiol.">
        <title>Carboxylicivirga sediminis sp. nov., isolated from coastal sediment.</title>
        <authorList>
            <person name="Wang F.Q."/>
            <person name="Ren L.H."/>
            <person name="Zou R.J."/>
            <person name="Sun Y.Z."/>
            <person name="Liu X.J."/>
            <person name="Jiang F."/>
            <person name="Liu L.J."/>
        </authorList>
    </citation>
    <scope>NUCLEOTIDE SEQUENCE</scope>
    <source>
        <strain evidence="2">JR1</strain>
    </source>
</reference>
<keyword evidence="1" id="KW-0812">Transmembrane</keyword>
<keyword evidence="3" id="KW-1185">Reference proteome</keyword>
<evidence type="ECO:0000256" key="1">
    <source>
        <dbReference type="SAM" id="Phobius"/>
    </source>
</evidence>
<evidence type="ECO:0000313" key="2">
    <source>
        <dbReference type="EMBL" id="MBR8538233.1"/>
    </source>
</evidence>
<feature type="transmembrane region" description="Helical" evidence="1">
    <location>
        <begin position="70"/>
        <end position="87"/>
    </location>
</feature>
<keyword evidence="1" id="KW-1133">Transmembrane helix</keyword>
<keyword evidence="1" id="KW-0472">Membrane</keyword>
<protein>
    <submittedName>
        <fullName evidence="2">Uncharacterized protein</fullName>
    </submittedName>
</protein>